<dbReference type="AlphaFoldDB" id="A0A542ZBZ8"/>
<feature type="compositionally biased region" description="Polar residues" evidence="1">
    <location>
        <begin position="321"/>
        <end position="330"/>
    </location>
</feature>
<keyword evidence="2" id="KW-1133">Transmembrane helix</keyword>
<feature type="transmembrane region" description="Helical" evidence="2">
    <location>
        <begin position="221"/>
        <end position="245"/>
    </location>
</feature>
<protein>
    <recommendedName>
        <fullName evidence="5">DUF808 domain-containing protein</fullName>
    </recommendedName>
</protein>
<reference evidence="3 4" key="1">
    <citation type="submission" date="2019-06" db="EMBL/GenBank/DDBJ databases">
        <title>Sequencing the genomes of 1000 actinobacteria strains.</title>
        <authorList>
            <person name="Klenk H.-P."/>
        </authorList>
    </citation>
    <scope>NUCLEOTIDE SEQUENCE [LARGE SCALE GENOMIC DNA]</scope>
    <source>
        <strain evidence="3 4">DSM 8251</strain>
    </source>
</reference>
<keyword evidence="4" id="KW-1185">Reference proteome</keyword>
<dbReference type="PANTHER" id="PTHR30503">
    <property type="entry name" value="INNER MEMBRANE PROTEIN YEDI"/>
    <property type="match status" value="1"/>
</dbReference>
<feature type="region of interest" description="Disordered" evidence="1">
    <location>
        <begin position="309"/>
        <end position="343"/>
    </location>
</feature>
<proteinExistence type="predicted"/>
<dbReference type="RefSeq" id="WP_142093665.1">
    <property type="nucleotide sequence ID" value="NZ_BAAAMD010000004.1"/>
</dbReference>
<evidence type="ECO:0000256" key="2">
    <source>
        <dbReference type="SAM" id="Phobius"/>
    </source>
</evidence>
<dbReference type="PIRSF" id="PIRSF016660">
    <property type="entry name" value="YedI"/>
    <property type="match status" value="1"/>
</dbReference>
<dbReference type="PANTHER" id="PTHR30503:SF3">
    <property type="entry name" value="INNER MEMBRANE PROTEIN YEDI"/>
    <property type="match status" value="1"/>
</dbReference>
<evidence type="ECO:0000313" key="3">
    <source>
        <dbReference type="EMBL" id="TQL57837.1"/>
    </source>
</evidence>
<keyword evidence="2" id="KW-0812">Transmembrane</keyword>
<feature type="transmembrane region" description="Helical" evidence="2">
    <location>
        <begin position="75"/>
        <end position="93"/>
    </location>
</feature>
<dbReference type="Proteomes" id="UP000316196">
    <property type="component" value="Unassembled WGS sequence"/>
</dbReference>
<dbReference type="GO" id="GO:0005886">
    <property type="term" value="C:plasma membrane"/>
    <property type="evidence" value="ECO:0007669"/>
    <property type="project" value="TreeGrafter"/>
</dbReference>
<evidence type="ECO:0008006" key="5">
    <source>
        <dbReference type="Google" id="ProtNLM"/>
    </source>
</evidence>
<dbReference type="Pfam" id="PF05661">
    <property type="entry name" value="DUF808"/>
    <property type="match status" value="1"/>
</dbReference>
<accession>A0A542ZBZ8</accession>
<dbReference type="InterPro" id="IPR008526">
    <property type="entry name" value="YedI"/>
</dbReference>
<sequence>MSGLAALLDDVAAIAKMTAASVDDIAAASARASAKAAGVVVDDAAVTPQYVEGVNPTRELPIIKKIAMGSLRNKLAIILPWALLLSEFAPFLLTPLLMLGGTYLCFEGAEKIWGKISGHHKETPAVDKGPGAEDKLVKGAITTDFILSCEIMVISLNEVATEPIFNRAAILAVVALGITALVYGAVGLIVKMDDIGLSLAQRESPGAQKVGRGLVMAMPKVMTVISVVGVFAMLWVGGHIILVGLDEIGLSAPYEFVHHAEGIFANIPAVGGALAWLTNTFFSLILGLAWGAVVVAIVELFGRLRGNGHQAAETNPDEPASHQSTTTDHATPNDGPSAAEDTD</sequence>
<feature type="transmembrane region" description="Helical" evidence="2">
    <location>
        <begin position="168"/>
        <end position="190"/>
    </location>
</feature>
<name>A0A542ZBZ8_9ACTN</name>
<gene>
    <name evidence="3" type="ORF">FB460_1682</name>
</gene>
<evidence type="ECO:0000256" key="1">
    <source>
        <dbReference type="SAM" id="MobiDB-lite"/>
    </source>
</evidence>
<keyword evidence="2" id="KW-0472">Membrane</keyword>
<organism evidence="3 4">
    <name type="scientific">Propioniferax innocua</name>
    <dbReference type="NCBI Taxonomy" id="1753"/>
    <lineage>
        <taxon>Bacteria</taxon>
        <taxon>Bacillati</taxon>
        <taxon>Actinomycetota</taxon>
        <taxon>Actinomycetes</taxon>
        <taxon>Propionibacteriales</taxon>
        <taxon>Propionibacteriaceae</taxon>
        <taxon>Propioniferax</taxon>
    </lineage>
</organism>
<dbReference type="EMBL" id="VFOR01000002">
    <property type="protein sequence ID" value="TQL57837.1"/>
    <property type="molecule type" value="Genomic_DNA"/>
</dbReference>
<evidence type="ECO:0000313" key="4">
    <source>
        <dbReference type="Proteomes" id="UP000316196"/>
    </source>
</evidence>
<dbReference type="OrthoDB" id="9814178at2"/>
<feature type="transmembrane region" description="Helical" evidence="2">
    <location>
        <begin position="281"/>
        <end position="301"/>
    </location>
</feature>
<comment type="caution">
    <text evidence="3">The sequence shown here is derived from an EMBL/GenBank/DDBJ whole genome shotgun (WGS) entry which is preliminary data.</text>
</comment>